<organism evidence="2 3">
    <name type="scientific">Sandaracinus amylolyticus</name>
    <dbReference type="NCBI Taxonomy" id="927083"/>
    <lineage>
        <taxon>Bacteria</taxon>
        <taxon>Pseudomonadati</taxon>
        <taxon>Myxococcota</taxon>
        <taxon>Polyangia</taxon>
        <taxon>Polyangiales</taxon>
        <taxon>Sandaracinaceae</taxon>
        <taxon>Sandaracinus</taxon>
    </lineage>
</organism>
<feature type="region of interest" description="Disordered" evidence="1">
    <location>
        <begin position="133"/>
        <end position="162"/>
    </location>
</feature>
<reference evidence="2 3" key="1">
    <citation type="submission" date="2015-03" db="EMBL/GenBank/DDBJ databases">
        <title>Genome assembly of Sandaracinus amylolyticus DSM 53668.</title>
        <authorList>
            <person name="Sharma G."/>
            <person name="Subramanian S."/>
        </authorList>
    </citation>
    <scope>NUCLEOTIDE SEQUENCE [LARGE SCALE GENOMIC DNA]</scope>
    <source>
        <strain evidence="2 3">DSM 53668</strain>
    </source>
</reference>
<dbReference type="STRING" id="927083.DB32_005941"/>
<dbReference type="EMBL" id="CP011125">
    <property type="protein sequence ID" value="AKF08792.1"/>
    <property type="molecule type" value="Genomic_DNA"/>
</dbReference>
<protein>
    <submittedName>
        <fullName evidence="2">Uncharacterized protein</fullName>
    </submittedName>
</protein>
<dbReference type="AlphaFoldDB" id="A0A0F6W6N6"/>
<dbReference type="KEGG" id="samy:DB32_005941"/>
<dbReference type="Proteomes" id="UP000034883">
    <property type="component" value="Chromosome"/>
</dbReference>
<accession>A0A0F6W6N6</accession>
<evidence type="ECO:0000313" key="3">
    <source>
        <dbReference type="Proteomes" id="UP000034883"/>
    </source>
</evidence>
<name>A0A0F6W6N6_9BACT</name>
<keyword evidence="3" id="KW-1185">Reference proteome</keyword>
<sequence>MRTLRIAGSCGEDWSRMTPREGGRHCASCDRVVVDLRDATRARAEAMAARGVCARVRVDAEGAPTFRDPPLVPLRRAASGVVLAAAISACEPSDPVVVERAPIAIDFGPPMLPMSAMPEPEPDAGVDAAVPTVEDEAGPTPAQRARTRRKHRPTVAPTPQFDMGYMVLSD</sequence>
<gene>
    <name evidence="2" type="ORF">DB32_005941</name>
</gene>
<evidence type="ECO:0000313" key="2">
    <source>
        <dbReference type="EMBL" id="AKF08792.1"/>
    </source>
</evidence>
<proteinExistence type="predicted"/>
<evidence type="ECO:0000256" key="1">
    <source>
        <dbReference type="SAM" id="MobiDB-lite"/>
    </source>
</evidence>